<accession>A0A101FU94</accession>
<dbReference type="AlphaFoldDB" id="A0A101FU94"/>
<proteinExistence type="predicted"/>
<name>A0A101FU94_9EURY</name>
<protein>
    <submittedName>
        <fullName evidence="1">Uncharacterized protein</fullName>
    </submittedName>
</protein>
<dbReference type="EMBL" id="LGFT01000024">
    <property type="protein sequence ID" value="KUK44481.1"/>
    <property type="molecule type" value="Genomic_DNA"/>
</dbReference>
<evidence type="ECO:0000313" key="2">
    <source>
        <dbReference type="Proteomes" id="UP000057043"/>
    </source>
</evidence>
<dbReference type="Proteomes" id="UP000057043">
    <property type="component" value="Unassembled WGS sequence"/>
</dbReference>
<evidence type="ECO:0000313" key="1">
    <source>
        <dbReference type="EMBL" id="KUK44481.1"/>
    </source>
</evidence>
<comment type="caution">
    <text evidence="1">The sequence shown here is derived from an EMBL/GenBank/DDBJ whole genome shotgun (WGS) entry which is preliminary data.</text>
</comment>
<organism evidence="1 2">
    <name type="scientific">Methanothrix harundinacea</name>
    <dbReference type="NCBI Taxonomy" id="301375"/>
    <lineage>
        <taxon>Archaea</taxon>
        <taxon>Methanobacteriati</taxon>
        <taxon>Methanobacteriota</taxon>
        <taxon>Stenosarchaea group</taxon>
        <taxon>Methanomicrobia</taxon>
        <taxon>Methanotrichales</taxon>
        <taxon>Methanotrichaceae</taxon>
        <taxon>Methanothrix</taxon>
    </lineage>
</organism>
<sequence>MFEIDGLKGDEAERSTKRGAFTKVATKSRSLVTVFLLFTMILLSSAQIEYEPGERMAERLFELGLGDPWIISEKHPELYDQEDTTWPTTSEFSQYSEYFSMTSFGGPEVERYSASGVPEIRIVGPDGGPSAESAYQPYYAGGEGLWILGTRSWTGYAIVPIGAYLRLLAHTPGGGWADLYTITPNSRLVQRSYSLYPGYSQLTFHAEEAGRYVILFSVDDRMSNAVIVDVRRGTWPASPPISHPPSYGSARVTLRSSGLKGYSVYVDGSYVGTDGRGGDLRDGIFTTTVSGNQHHTIKVYGSGLTCTSKEFYESGRSYTIDVCST</sequence>
<reference evidence="1 2" key="1">
    <citation type="journal article" date="2015" name="MBio">
        <title>Genome-Resolved Metagenomic Analysis Reveals Roles for Candidate Phyla and Other Microbial Community Members in Biogeochemical Transformations in Oil Reservoirs.</title>
        <authorList>
            <person name="Hu P."/>
            <person name="Tom L."/>
            <person name="Singh A."/>
            <person name="Thomas B.C."/>
            <person name="Baker B.J."/>
            <person name="Piceno Y.M."/>
            <person name="Andersen G.L."/>
            <person name="Banfield J.F."/>
        </authorList>
    </citation>
    <scope>NUCLEOTIDE SEQUENCE [LARGE SCALE GENOMIC DNA]</scope>
    <source>
        <strain evidence="1">57_489</strain>
    </source>
</reference>
<gene>
    <name evidence="1" type="ORF">XD72_1148</name>
</gene>
<dbReference type="PATRIC" id="fig|301375.7.peg.909"/>